<reference evidence="3" key="1">
    <citation type="submission" date="2025-08" db="UniProtKB">
        <authorList>
            <consortium name="RefSeq"/>
        </authorList>
    </citation>
    <scope>IDENTIFICATION</scope>
    <source>
        <tissue evidence="3">Young leaves</tissue>
    </source>
</reference>
<evidence type="ECO:0000313" key="2">
    <source>
        <dbReference type="Proteomes" id="UP000228380"/>
    </source>
</evidence>
<feature type="region of interest" description="Disordered" evidence="1">
    <location>
        <begin position="463"/>
        <end position="482"/>
    </location>
</feature>
<feature type="compositionally biased region" description="Low complexity" evidence="1">
    <location>
        <begin position="316"/>
        <end position="333"/>
    </location>
</feature>
<dbReference type="PANTHER" id="PTHR31286:SF180">
    <property type="entry name" value="OS10G0362600 PROTEIN"/>
    <property type="match status" value="1"/>
</dbReference>
<sequence>MVAGQLLAMSPWVPNFEPDAGTVKTALVWLRLPRLPPEYWSTSSILHIAAKAGRPIAVDGVTEQQGAMGFARVKVAIDTTAPLLPGVLIQGMMKVHWQPFVFENVPALCPRCGRMGHADAAACRFPATGRAAGGSSSGAMDPEGGTDQTPPATEEENQGPVYGPWMVATRRRVPWENPPPRPGETIGPDKGLGSSSTRSPPPAVCPTSPASPADTDGCQKPTKVARRWSPLASGGDRPAPAPPIGPVRVALVGNPELDSIEPGDPGPSRRVDPVVSVDLALPRADPGPSGAVVARAQTQKRPRPPAGLGPQGGPGLTTQNIGQAQRARAQLAGRRGRGPTRLIGAPCANGAPLPDDAPGAGGALLAAGAPRTGSAPAVAGAPIAEGAPVAGVPSSERGASSLERQGPRAQLAMGPQALLAPGLGAGPGAQATQGLAGGGPGDSAQPALGPGDLLDPVPLAQDELTMAGGPGAPAGPFQFSPPRQELAVGLGLPQADGQDHPMVGAPSEPRLWDAFVDPGGGPDGVFRFGPPPRLRGCGRTLPQRVRAAVMGVVSVAGGEEEGRDCRGAEPEDGPATLGEDESEADYVDCDP</sequence>
<feature type="compositionally biased region" description="Low complexity" evidence="1">
    <location>
        <begin position="446"/>
        <end position="457"/>
    </location>
</feature>
<evidence type="ECO:0000256" key="1">
    <source>
        <dbReference type="SAM" id="MobiDB-lite"/>
    </source>
</evidence>
<proteinExistence type="predicted"/>
<keyword evidence="2" id="KW-1185">Reference proteome</keyword>
<feature type="compositionally biased region" description="Acidic residues" evidence="1">
    <location>
        <begin position="578"/>
        <end position="591"/>
    </location>
</feature>
<dbReference type="PANTHER" id="PTHR31286">
    <property type="entry name" value="GLYCINE-RICH CELL WALL STRUCTURAL PROTEIN 1.8-LIKE"/>
    <property type="match status" value="1"/>
</dbReference>
<feature type="region of interest" description="Disordered" evidence="1">
    <location>
        <begin position="388"/>
        <end position="457"/>
    </location>
</feature>
<feature type="compositionally biased region" description="Low complexity" evidence="1">
    <location>
        <begin position="409"/>
        <end position="434"/>
    </location>
</feature>
<protein>
    <submittedName>
        <fullName evidence="3">Collagen alpha-1(III) chain-like</fullName>
    </submittedName>
</protein>
<feature type="region of interest" description="Disordered" evidence="1">
    <location>
        <begin position="129"/>
        <end position="354"/>
    </location>
</feature>
<dbReference type="KEGG" id="pda:120107971"/>
<feature type="region of interest" description="Disordered" evidence="1">
    <location>
        <begin position="557"/>
        <end position="591"/>
    </location>
</feature>
<dbReference type="AlphaFoldDB" id="A0A8B8ZT43"/>
<dbReference type="Proteomes" id="UP000228380">
    <property type="component" value="Unplaced"/>
</dbReference>
<accession>A0A8B8ZT43</accession>
<dbReference type="GeneID" id="120107971"/>
<dbReference type="OrthoDB" id="1924068at2759"/>
<dbReference type="RefSeq" id="XP_038977426.1">
    <property type="nucleotide sequence ID" value="XM_039121498.1"/>
</dbReference>
<evidence type="ECO:0000313" key="3">
    <source>
        <dbReference type="RefSeq" id="XP_038977426.1"/>
    </source>
</evidence>
<gene>
    <name evidence="3" type="primary">LOC120107971</name>
</gene>
<name>A0A8B8ZT43_PHODC</name>
<dbReference type="InterPro" id="IPR040256">
    <property type="entry name" value="At4g02000-like"/>
</dbReference>
<organism evidence="2 3">
    <name type="scientific">Phoenix dactylifera</name>
    <name type="common">Date palm</name>
    <dbReference type="NCBI Taxonomy" id="42345"/>
    <lineage>
        <taxon>Eukaryota</taxon>
        <taxon>Viridiplantae</taxon>
        <taxon>Streptophyta</taxon>
        <taxon>Embryophyta</taxon>
        <taxon>Tracheophyta</taxon>
        <taxon>Spermatophyta</taxon>
        <taxon>Magnoliopsida</taxon>
        <taxon>Liliopsida</taxon>
        <taxon>Arecaceae</taxon>
        <taxon>Coryphoideae</taxon>
        <taxon>Phoeniceae</taxon>
        <taxon>Phoenix</taxon>
    </lineage>
</organism>